<protein>
    <submittedName>
        <fullName evidence="1">Uncharacterized protein</fullName>
    </submittedName>
</protein>
<dbReference type="Proteomes" id="UP001303222">
    <property type="component" value="Unassembled WGS sequence"/>
</dbReference>
<proteinExistence type="predicted"/>
<accession>A0AAN6NK14</accession>
<gene>
    <name evidence="1" type="ORF">QBC32DRAFT_365902</name>
</gene>
<comment type="caution">
    <text evidence="1">The sequence shown here is derived from an EMBL/GenBank/DDBJ whole genome shotgun (WGS) entry which is preliminary data.</text>
</comment>
<keyword evidence="2" id="KW-1185">Reference proteome</keyword>
<reference evidence="1" key="2">
    <citation type="submission" date="2023-06" db="EMBL/GenBank/DDBJ databases">
        <authorList>
            <consortium name="Lawrence Berkeley National Laboratory"/>
            <person name="Mondo S.J."/>
            <person name="Hensen N."/>
            <person name="Bonometti L."/>
            <person name="Westerberg I."/>
            <person name="Brannstrom I.O."/>
            <person name="Guillou S."/>
            <person name="Cros-Aarteil S."/>
            <person name="Calhoun S."/>
            <person name="Haridas S."/>
            <person name="Kuo A."/>
            <person name="Pangilinan J."/>
            <person name="Riley R."/>
            <person name="Labutti K."/>
            <person name="Andreopoulos B."/>
            <person name="Lipzen A."/>
            <person name="Chen C."/>
            <person name="Yanf M."/>
            <person name="Daum C."/>
            <person name="Ng V."/>
            <person name="Clum A."/>
            <person name="Steindorff A."/>
            <person name="Ohm R."/>
            <person name="Martin F."/>
            <person name="Silar P."/>
            <person name="Natvig D."/>
            <person name="Lalanne C."/>
            <person name="Gautier V."/>
            <person name="Ament-Velasquez S.L."/>
            <person name="Kruys A."/>
            <person name="Hutchinson M.I."/>
            <person name="Powell A.J."/>
            <person name="Barry K."/>
            <person name="Miller A.N."/>
            <person name="Grigoriev I.V."/>
            <person name="Debuchy R."/>
            <person name="Gladieux P."/>
            <person name="Thoren M.H."/>
            <person name="Johannesson H."/>
        </authorList>
    </citation>
    <scope>NUCLEOTIDE SEQUENCE</scope>
    <source>
        <strain evidence="1">CBS 626.80</strain>
    </source>
</reference>
<organism evidence="1 2">
    <name type="scientific">Pseudoneurospora amorphoporcata</name>
    <dbReference type="NCBI Taxonomy" id="241081"/>
    <lineage>
        <taxon>Eukaryota</taxon>
        <taxon>Fungi</taxon>
        <taxon>Dikarya</taxon>
        <taxon>Ascomycota</taxon>
        <taxon>Pezizomycotina</taxon>
        <taxon>Sordariomycetes</taxon>
        <taxon>Sordariomycetidae</taxon>
        <taxon>Sordariales</taxon>
        <taxon>Sordariaceae</taxon>
        <taxon>Pseudoneurospora</taxon>
    </lineage>
</organism>
<name>A0AAN6NK14_9PEZI</name>
<sequence length="147" mass="15382">MTLRIFHQAQGANPLRMEFLLLAPGVRNPSYNSRPLGVPLPRGLGPRLGVFSALVAGEAEGVLSGHSSIKIETTRADEDALGMHQTDPVLLRSARLVGEVVKALAGSGLLDQSRAGFATADVVLRMGNDDRRPGDNGGNLCVGSIGT</sequence>
<dbReference type="AlphaFoldDB" id="A0AAN6NK14"/>
<reference evidence="1" key="1">
    <citation type="journal article" date="2023" name="Mol. Phylogenet. Evol.">
        <title>Genome-scale phylogeny and comparative genomics of the fungal order Sordariales.</title>
        <authorList>
            <person name="Hensen N."/>
            <person name="Bonometti L."/>
            <person name="Westerberg I."/>
            <person name="Brannstrom I.O."/>
            <person name="Guillou S."/>
            <person name="Cros-Aarteil S."/>
            <person name="Calhoun S."/>
            <person name="Haridas S."/>
            <person name="Kuo A."/>
            <person name="Mondo S."/>
            <person name="Pangilinan J."/>
            <person name="Riley R."/>
            <person name="LaButti K."/>
            <person name="Andreopoulos B."/>
            <person name="Lipzen A."/>
            <person name="Chen C."/>
            <person name="Yan M."/>
            <person name="Daum C."/>
            <person name="Ng V."/>
            <person name="Clum A."/>
            <person name="Steindorff A."/>
            <person name="Ohm R.A."/>
            <person name="Martin F."/>
            <person name="Silar P."/>
            <person name="Natvig D.O."/>
            <person name="Lalanne C."/>
            <person name="Gautier V."/>
            <person name="Ament-Velasquez S.L."/>
            <person name="Kruys A."/>
            <person name="Hutchinson M.I."/>
            <person name="Powell A.J."/>
            <person name="Barry K."/>
            <person name="Miller A.N."/>
            <person name="Grigoriev I.V."/>
            <person name="Debuchy R."/>
            <person name="Gladieux P."/>
            <person name="Hiltunen Thoren M."/>
            <person name="Johannesson H."/>
        </authorList>
    </citation>
    <scope>NUCLEOTIDE SEQUENCE</scope>
    <source>
        <strain evidence="1">CBS 626.80</strain>
    </source>
</reference>
<evidence type="ECO:0000313" key="2">
    <source>
        <dbReference type="Proteomes" id="UP001303222"/>
    </source>
</evidence>
<evidence type="ECO:0000313" key="1">
    <source>
        <dbReference type="EMBL" id="KAK3947257.1"/>
    </source>
</evidence>
<dbReference type="EMBL" id="MU859381">
    <property type="protein sequence ID" value="KAK3947257.1"/>
    <property type="molecule type" value="Genomic_DNA"/>
</dbReference>